<evidence type="ECO:0000256" key="6">
    <source>
        <dbReference type="ARBA" id="ARBA00023136"/>
    </source>
</evidence>
<dbReference type="PANTHER" id="PTHR47956:SF138">
    <property type="entry name" value="CYTOCHROME P450"/>
    <property type="match status" value="1"/>
</dbReference>
<proteinExistence type="evidence at transcript level"/>
<evidence type="ECO:0000256" key="5">
    <source>
        <dbReference type="ARBA" id="ARBA00023002"/>
    </source>
</evidence>
<keyword evidence="4" id="KW-1133">Transmembrane helix</keyword>
<dbReference type="SUPFAM" id="SSF48264">
    <property type="entry name" value="Cytochrome P450"/>
    <property type="match status" value="1"/>
</dbReference>
<dbReference type="GO" id="GO:0016705">
    <property type="term" value="F:oxidoreductase activity, acting on paired donors, with incorporation or reduction of molecular oxygen"/>
    <property type="evidence" value="ECO:0007669"/>
    <property type="project" value="InterPro"/>
</dbReference>
<feature type="non-terminal residue" evidence="7">
    <location>
        <position position="1"/>
    </location>
</feature>
<keyword evidence="3" id="KW-0812">Transmembrane</keyword>
<protein>
    <submittedName>
        <fullName evidence="7">Cytochrome P450</fullName>
    </submittedName>
</protein>
<dbReference type="AlphaFoldDB" id="R4WLZ6"/>
<keyword evidence="6" id="KW-0472">Membrane</keyword>
<evidence type="ECO:0000256" key="3">
    <source>
        <dbReference type="ARBA" id="ARBA00022692"/>
    </source>
</evidence>
<dbReference type="GO" id="GO:0005506">
    <property type="term" value="F:iron ion binding"/>
    <property type="evidence" value="ECO:0007669"/>
    <property type="project" value="InterPro"/>
</dbReference>
<evidence type="ECO:0000256" key="1">
    <source>
        <dbReference type="ARBA" id="ARBA00004167"/>
    </source>
</evidence>
<evidence type="ECO:0000256" key="2">
    <source>
        <dbReference type="ARBA" id="ARBA00010617"/>
    </source>
</evidence>
<dbReference type="GO" id="GO:0020037">
    <property type="term" value="F:heme binding"/>
    <property type="evidence" value="ECO:0007669"/>
    <property type="project" value="InterPro"/>
</dbReference>
<comment type="similarity">
    <text evidence="2">Belongs to the cytochrome P450 family.</text>
</comment>
<dbReference type="InterPro" id="IPR050193">
    <property type="entry name" value="Cytochrome_P450_71"/>
</dbReference>
<dbReference type="InterPro" id="IPR036396">
    <property type="entry name" value="Cyt_P450_sf"/>
</dbReference>
<evidence type="ECO:0000313" key="7">
    <source>
        <dbReference type="EMBL" id="BAN19891.1"/>
    </source>
</evidence>
<dbReference type="Gene3D" id="1.10.630.10">
    <property type="entry name" value="Cytochrome P450"/>
    <property type="match status" value="1"/>
</dbReference>
<dbReference type="PANTHER" id="PTHR47956">
    <property type="entry name" value="CYTOCHROME P450 71B11-RELATED"/>
    <property type="match status" value="1"/>
</dbReference>
<dbReference type="GO" id="GO:0004497">
    <property type="term" value="F:monooxygenase activity"/>
    <property type="evidence" value="ECO:0007669"/>
    <property type="project" value="InterPro"/>
</dbReference>
<organism evidence="7">
    <name type="scientific">Echinochloa phyllopogon</name>
    <dbReference type="NCBI Taxonomy" id="45619"/>
    <lineage>
        <taxon>Eukaryota</taxon>
        <taxon>Viridiplantae</taxon>
        <taxon>Streptophyta</taxon>
        <taxon>Embryophyta</taxon>
        <taxon>Tracheophyta</taxon>
        <taxon>Spermatophyta</taxon>
        <taxon>Magnoliopsida</taxon>
        <taxon>Liliopsida</taxon>
        <taxon>Poales</taxon>
        <taxon>Poaceae</taxon>
        <taxon>PACMAD clade</taxon>
        <taxon>Panicoideae</taxon>
        <taxon>Panicodae</taxon>
        <taxon>Paniceae</taxon>
        <taxon>Boivinellinae</taxon>
        <taxon>Echinochloa</taxon>
    </lineage>
</organism>
<dbReference type="GO" id="GO:0016020">
    <property type="term" value="C:membrane"/>
    <property type="evidence" value="ECO:0007669"/>
    <property type="project" value="UniProtKB-SubCell"/>
</dbReference>
<dbReference type="EMBL" id="AB733984">
    <property type="protein sequence ID" value="BAN19891.1"/>
    <property type="molecule type" value="mRNA"/>
</dbReference>
<sequence>GWTLSWMCPGINFGLATIDIMLANLMYCFDWTLPSGMEEDIDMTEVFGLSVHRKEKLILVPKPQGTLLMT</sequence>
<gene>
    <name evidence="7" type="primary">CYP71C98</name>
</gene>
<evidence type="ECO:0000256" key="4">
    <source>
        <dbReference type="ARBA" id="ARBA00022989"/>
    </source>
</evidence>
<comment type="subcellular location">
    <subcellularLocation>
        <location evidence="1">Membrane</location>
        <topology evidence="1">Single-pass membrane protein</topology>
    </subcellularLocation>
</comment>
<accession>R4WLZ6</accession>
<name>R4WLZ6_9POAL</name>
<reference evidence="7" key="1">
    <citation type="journal article" date="2014" name="Pest Manag. Sci.">
        <title>Cytochrome P450 genes induced by bispyribac-sodium treatment in a multiple-herbicide-resistant biotype of Echinochloa phyllopogon.</title>
        <authorList>
            <person name="Iwakami S."/>
            <person name="Uchino A."/>
            <person name="Kataoka Y."/>
            <person name="Shibaike H."/>
            <person name="Watanabe H."/>
            <person name="Inamura T."/>
        </authorList>
    </citation>
    <scope>NUCLEOTIDE SEQUENCE</scope>
    <source>
        <strain evidence="7">511</strain>
        <tissue evidence="7">Shoot</tissue>
    </source>
</reference>
<keyword evidence="5" id="KW-0560">Oxidoreductase</keyword>